<gene>
    <name evidence="2" type="ORF">PGTUg99_021103</name>
</gene>
<name>A0A5B0S6V6_PUCGR</name>
<feature type="compositionally biased region" description="Polar residues" evidence="1">
    <location>
        <begin position="596"/>
        <end position="620"/>
    </location>
</feature>
<feature type="region of interest" description="Disordered" evidence="1">
    <location>
        <begin position="1123"/>
        <end position="1166"/>
    </location>
</feature>
<feature type="region of interest" description="Disordered" evidence="1">
    <location>
        <begin position="770"/>
        <end position="789"/>
    </location>
</feature>
<feature type="compositionally biased region" description="Low complexity" evidence="1">
    <location>
        <begin position="149"/>
        <end position="171"/>
    </location>
</feature>
<feature type="compositionally biased region" description="Low complexity" evidence="1">
    <location>
        <begin position="126"/>
        <end position="137"/>
    </location>
</feature>
<feature type="compositionally biased region" description="Low complexity" evidence="1">
    <location>
        <begin position="507"/>
        <end position="520"/>
    </location>
</feature>
<feature type="compositionally biased region" description="Basic and acidic residues" evidence="1">
    <location>
        <begin position="206"/>
        <end position="225"/>
    </location>
</feature>
<feature type="compositionally biased region" description="Polar residues" evidence="1">
    <location>
        <begin position="770"/>
        <end position="787"/>
    </location>
</feature>
<feature type="region of interest" description="Disordered" evidence="1">
    <location>
        <begin position="946"/>
        <end position="968"/>
    </location>
</feature>
<feature type="region of interest" description="Disordered" evidence="1">
    <location>
        <begin position="255"/>
        <end position="286"/>
    </location>
</feature>
<protein>
    <submittedName>
        <fullName evidence="2">Uncharacterized protein</fullName>
    </submittedName>
</protein>
<feature type="region of interest" description="Disordered" evidence="1">
    <location>
        <begin position="1222"/>
        <end position="1243"/>
    </location>
</feature>
<feature type="region of interest" description="Disordered" evidence="1">
    <location>
        <begin position="887"/>
        <end position="912"/>
    </location>
</feature>
<evidence type="ECO:0000313" key="3">
    <source>
        <dbReference type="Proteomes" id="UP000325313"/>
    </source>
</evidence>
<feature type="compositionally biased region" description="Polar residues" evidence="1">
    <location>
        <begin position="986"/>
        <end position="995"/>
    </location>
</feature>
<feature type="region of interest" description="Disordered" evidence="1">
    <location>
        <begin position="54"/>
        <end position="235"/>
    </location>
</feature>
<comment type="caution">
    <text evidence="2">The sequence shown here is derived from an EMBL/GenBank/DDBJ whole genome shotgun (WGS) entry which is preliminary data.</text>
</comment>
<feature type="region of interest" description="Disordered" evidence="1">
    <location>
        <begin position="315"/>
        <end position="384"/>
    </location>
</feature>
<reference evidence="2 3" key="1">
    <citation type="submission" date="2019-05" db="EMBL/GenBank/DDBJ databases">
        <title>Emergence of the Ug99 lineage of the wheat stem rust pathogen through somatic hybridization.</title>
        <authorList>
            <person name="Li F."/>
            <person name="Upadhyaya N.M."/>
            <person name="Sperschneider J."/>
            <person name="Matny O."/>
            <person name="Nguyen-Phuc H."/>
            <person name="Mago R."/>
            <person name="Raley C."/>
            <person name="Miller M.E."/>
            <person name="Silverstein K.A.T."/>
            <person name="Henningsen E."/>
            <person name="Hirsch C.D."/>
            <person name="Visser B."/>
            <person name="Pretorius Z.A."/>
            <person name="Steffenson B.J."/>
            <person name="Schwessinger B."/>
            <person name="Dodds P.N."/>
            <person name="Figueroa M."/>
        </authorList>
    </citation>
    <scope>NUCLEOTIDE SEQUENCE [LARGE SCALE GENOMIC DNA]</scope>
    <source>
        <strain evidence="2 3">Ug99</strain>
    </source>
</reference>
<feature type="compositionally biased region" description="Polar residues" evidence="1">
    <location>
        <begin position="315"/>
        <end position="327"/>
    </location>
</feature>
<feature type="compositionally biased region" description="Polar residues" evidence="1">
    <location>
        <begin position="747"/>
        <end position="758"/>
    </location>
</feature>
<feature type="compositionally biased region" description="Low complexity" evidence="1">
    <location>
        <begin position="79"/>
        <end position="97"/>
    </location>
</feature>
<feature type="compositionally biased region" description="Polar residues" evidence="1">
    <location>
        <begin position="541"/>
        <end position="552"/>
    </location>
</feature>
<feature type="region of interest" description="Disordered" evidence="1">
    <location>
        <begin position="472"/>
        <end position="520"/>
    </location>
</feature>
<feature type="region of interest" description="Disordered" evidence="1">
    <location>
        <begin position="794"/>
        <end position="841"/>
    </location>
</feature>
<feature type="region of interest" description="Disordered" evidence="1">
    <location>
        <begin position="1262"/>
        <end position="1318"/>
    </location>
</feature>
<feature type="compositionally biased region" description="Low complexity" evidence="1">
    <location>
        <begin position="894"/>
        <end position="906"/>
    </location>
</feature>
<feature type="compositionally biased region" description="Low complexity" evidence="1">
    <location>
        <begin position="266"/>
        <end position="276"/>
    </location>
</feature>
<feature type="region of interest" description="Disordered" evidence="1">
    <location>
        <begin position="541"/>
        <end position="760"/>
    </location>
</feature>
<evidence type="ECO:0000313" key="2">
    <source>
        <dbReference type="EMBL" id="KAA1133145.1"/>
    </source>
</evidence>
<feature type="compositionally biased region" description="Polar residues" evidence="1">
    <location>
        <begin position="277"/>
        <end position="286"/>
    </location>
</feature>
<feature type="compositionally biased region" description="Polar residues" evidence="1">
    <location>
        <begin position="677"/>
        <end position="700"/>
    </location>
</feature>
<feature type="region of interest" description="Disordered" evidence="1">
    <location>
        <begin position="1"/>
        <end position="25"/>
    </location>
</feature>
<organism evidence="2 3">
    <name type="scientific">Puccinia graminis f. sp. tritici</name>
    <dbReference type="NCBI Taxonomy" id="56615"/>
    <lineage>
        <taxon>Eukaryota</taxon>
        <taxon>Fungi</taxon>
        <taxon>Dikarya</taxon>
        <taxon>Basidiomycota</taxon>
        <taxon>Pucciniomycotina</taxon>
        <taxon>Pucciniomycetes</taxon>
        <taxon>Pucciniales</taxon>
        <taxon>Pucciniaceae</taxon>
        <taxon>Puccinia</taxon>
    </lineage>
</organism>
<feature type="compositionally biased region" description="Low complexity" evidence="1">
    <location>
        <begin position="1564"/>
        <end position="1573"/>
    </location>
</feature>
<proteinExistence type="predicted"/>
<evidence type="ECO:0000256" key="1">
    <source>
        <dbReference type="SAM" id="MobiDB-lite"/>
    </source>
</evidence>
<accession>A0A5B0S6V6</accession>
<feature type="region of interest" description="Disordered" evidence="1">
    <location>
        <begin position="1489"/>
        <end position="1573"/>
    </location>
</feature>
<feature type="region of interest" description="Disordered" evidence="1">
    <location>
        <begin position="984"/>
        <end position="1011"/>
    </location>
</feature>
<feature type="compositionally biased region" description="Basic residues" evidence="1">
    <location>
        <begin position="329"/>
        <end position="338"/>
    </location>
</feature>
<feature type="compositionally biased region" description="Polar residues" evidence="1">
    <location>
        <begin position="172"/>
        <end position="191"/>
    </location>
</feature>
<feature type="compositionally biased region" description="Polar residues" evidence="1">
    <location>
        <begin position="730"/>
        <end position="739"/>
    </location>
</feature>
<feature type="compositionally biased region" description="Low complexity" evidence="1">
    <location>
        <begin position="339"/>
        <end position="384"/>
    </location>
</feature>
<sequence length="1714" mass="186250">MLNLTKFAEEDEGEEELEIRKNHKRSEWAKGKLTRAQPSENWDDDFLFGSASAESLPLPTTKNTDLHNKKPGSAQSTSNNNNNNHPSRSYPRTTTNTRPRKTHDPDPTLVLQPSQDSLTPRKTRPRQSTTTITQSSTAPPPPAHLFNTSRSSPARCRPALSRPPASAPPSRGQSVDAISSQNSVPSISDLSSIGFRSPSSSLSMTDDSRGDWSHSSGDHSARFRGTESGNLSFNTETEFTEPDIELDWAADDTDHENHRNHPSFLQKPQQAIQQQQPFTSRPLSPSSVANLQLANHQFYHPPISTSINLDSQHHLNSYSTTSSSPKQIHQAHHSRRQSTHAASIISQSTSTSTQTSRSSKKNFLNNNNINHHNLPAVSSPSATSSSSSVGYYQSNCSDLSLNSPTAVYSNVHPNLVDSRHPRQAPIRTSSCSSSCSGNLGYYHSGSESYDPATSGTETDGLSDHFTCDDDLYQSITSPSSSDPNRNTPTVCQRSRKQALYSRPSYASPSPGSSLTGSISTSTLNASECSLDTRIAGLSLINTSTSSNPQHPSGATEDEKSTGKNPSRRRFRRKRPSTLLLNKATGPSHPGADSPTIHRSPTTALSHKASSSLSGHPQECSQPGDLAFAADSDAEERRQSRSNVAHRQAPPVESRKRVDQPQSRTPPRIPLSGYRGLNTRSRSTINRPHTSTQVRNENKQCLSPPDTTSDDSSGKIFNPKRPLSFTALFSRGSTNSTSAPPVNPPMTAKTSNQSQQLSRSCFKHRYSTSIDSNTHRLGSSPNSHTSNDSILSRVRRLSSRPAPHPKNSSPISPTRKRFSLAGDTSSRRSLHTGPPASSGKVMATPLKAFKAANDRFSTALKSNRRQTSQSDSFVSDVTLTAVDSYGTVRARRPSSRASCSNSSIMSSTQPSLTRKFSIRSNNKSSINEPDLCHSPTDNHIDHELASATQSRFPSRRTLPSKPPKSNPALRARAEANAQLQGYRIKPSHSSLSQQEPPDSEAPATNAFDVSPTSSAWGARYPYARVLSNPLVPNSEPLPTTISDVEHDTHVSNHLAHIGNLPQPTNLTRSNSMGELRIPSRITSQQGRLQTELNQVKEFARGIDELKTMRRTYRKMIRATHHSKIDQSIVTTDESDVNSSDSDSLKEPEPLPDRPRQEEVERSVENPNQVSPRALERLYTVIQKIQEEYKEWWTCCNVLIDLGEGSKDPRNNLSSERLRSLTSYSQETLEHSLESVPPVTTVTAPEAKPGAQKHFEILKSMFAPGGAESTLPPASASSSEQTSPGSSASGLPSEPVRCQTPPMAAPLDVDSGDKTPISRPVPAIAEPSVVRQLETPTPAPRKVHSIELASSTMRSIDESQADEGRLSDWSEIDATWNDTLVDKLVPKSAPAIPHDRSSSKLDLNGLPAIIKDKRKAHSGRYSSYHNHHPLPQPSVALGLHSQRPRVLAGSRIGISGIKDFLKVLKARVHAEEKWPIKRNVVPGPAGQNSLSVVLGDNEGDNGGFKRGTVRSQKKGQTKKAGNGPKSSSSTTTIATSMKGRGEEKRTLDTPGSVGVLEQDNLSADQSIEQTESVSSSEEECWDELFGFNQNSNNNNNNTTTTTSESLDLALPPQLLTSTLAKKKLGPNSFGAASAAALSIASAGEARLALSSDRMPQLLSYLNVVKDMCAGCLDELKSQTTQQVVGPGHASWDYDHPVFMTLGLGAAQVVCCIYDHQ</sequence>
<feature type="compositionally biased region" description="Polar residues" evidence="1">
    <location>
        <begin position="111"/>
        <end position="120"/>
    </location>
</feature>
<dbReference type="Proteomes" id="UP000325313">
    <property type="component" value="Unassembled WGS sequence"/>
</dbReference>
<feature type="compositionally biased region" description="Polar residues" evidence="1">
    <location>
        <begin position="1273"/>
        <end position="1288"/>
    </location>
</feature>
<feature type="compositionally biased region" description="Basic and acidic residues" evidence="1">
    <location>
        <begin position="1141"/>
        <end position="1162"/>
    </location>
</feature>
<feature type="compositionally biased region" description="Low complexity" evidence="1">
    <location>
        <begin position="1524"/>
        <end position="1534"/>
    </location>
</feature>
<feature type="compositionally biased region" description="Basic residues" evidence="1">
    <location>
        <begin position="565"/>
        <end position="575"/>
    </location>
</feature>
<feature type="compositionally biased region" description="Basic residues" evidence="1">
    <location>
        <begin position="1505"/>
        <end position="1515"/>
    </location>
</feature>
<dbReference type="EMBL" id="VDEP01000073">
    <property type="protein sequence ID" value="KAA1133145.1"/>
    <property type="molecule type" value="Genomic_DNA"/>
</dbReference>
<feature type="compositionally biased region" description="Polar residues" evidence="1">
    <location>
        <begin position="473"/>
        <end position="492"/>
    </location>
</feature>